<dbReference type="AlphaFoldDB" id="U4LES1"/>
<proteinExistence type="predicted"/>
<evidence type="ECO:0000313" key="1">
    <source>
        <dbReference type="EMBL" id="CCX30353.1"/>
    </source>
</evidence>
<sequence length="23" mass="2844">MITGEMGFEFYETCFCSEMFFFF</sequence>
<keyword evidence="2" id="KW-1185">Reference proteome</keyword>
<evidence type="ECO:0000313" key="2">
    <source>
        <dbReference type="Proteomes" id="UP000018144"/>
    </source>
</evidence>
<protein>
    <submittedName>
        <fullName evidence="1">Uncharacterized protein</fullName>
    </submittedName>
</protein>
<gene>
    <name evidence="1" type="ORF">PCON_08550</name>
</gene>
<dbReference type="Proteomes" id="UP000018144">
    <property type="component" value="Unassembled WGS sequence"/>
</dbReference>
<accession>U4LES1</accession>
<name>U4LES1_PYROM</name>
<dbReference type="EMBL" id="HF935439">
    <property type="protein sequence ID" value="CCX30353.1"/>
    <property type="molecule type" value="Genomic_DNA"/>
</dbReference>
<organism evidence="1 2">
    <name type="scientific">Pyronema omphalodes (strain CBS 100304)</name>
    <name type="common">Pyronema confluens</name>
    <dbReference type="NCBI Taxonomy" id="1076935"/>
    <lineage>
        <taxon>Eukaryota</taxon>
        <taxon>Fungi</taxon>
        <taxon>Dikarya</taxon>
        <taxon>Ascomycota</taxon>
        <taxon>Pezizomycotina</taxon>
        <taxon>Pezizomycetes</taxon>
        <taxon>Pezizales</taxon>
        <taxon>Pyronemataceae</taxon>
        <taxon>Pyronema</taxon>
    </lineage>
</organism>
<reference evidence="1 2" key="1">
    <citation type="journal article" date="2013" name="PLoS Genet.">
        <title>The genome and development-dependent transcriptomes of Pyronema confluens: a window into fungal evolution.</title>
        <authorList>
            <person name="Traeger S."/>
            <person name="Altegoer F."/>
            <person name="Freitag M."/>
            <person name="Gabaldon T."/>
            <person name="Kempken F."/>
            <person name="Kumar A."/>
            <person name="Marcet-Houben M."/>
            <person name="Poggeler S."/>
            <person name="Stajich J.E."/>
            <person name="Nowrousian M."/>
        </authorList>
    </citation>
    <scope>NUCLEOTIDE SEQUENCE [LARGE SCALE GENOMIC DNA]</scope>
    <source>
        <strain evidence="2">CBS 100304</strain>
        <tissue evidence="1">Vegetative mycelium</tissue>
    </source>
</reference>